<evidence type="ECO:0000256" key="1">
    <source>
        <dbReference type="ARBA" id="ARBA00022679"/>
    </source>
</evidence>
<dbReference type="InterPro" id="IPR029056">
    <property type="entry name" value="Ribokinase-like"/>
</dbReference>
<evidence type="ECO:0000313" key="4">
    <source>
        <dbReference type="EMBL" id="PIQ73631.1"/>
    </source>
</evidence>
<dbReference type="EMBL" id="PCVM01000034">
    <property type="protein sequence ID" value="PIQ73631.1"/>
    <property type="molecule type" value="Genomic_DNA"/>
</dbReference>
<dbReference type="Pfam" id="PF00294">
    <property type="entry name" value="PfkB"/>
    <property type="match status" value="1"/>
</dbReference>
<organism evidence="4 5">
    <name type="scientific">Candidatus Roizmanbacteria bacterium CG11_big_fil_rev_8_21_14_0_20_36_8</name>
    <dbReference type="NCBI Taxonomy" id="1974856"/>
    <lineage>
        <taxon>Bacteria</taxon>
        <taxon>Candidatus Roizmaniibacteriota</taxon>
    </lineage>
</organism>
<dbReference type="PANTHER" id="PTHR10584">
    <property type="entry name" value="SUGAR KINASE"/>
    <property type="match status" value="1"/>
</dbReference>
<comment type="caution">
    <text evidence="4">The sequence shown here is derived from an EMBL/GenBank/DDBJ whole genome shotgun (WGS) entry which is preliminary data.</text>
</comment>
<evidence type="ECO:0000259" key="3">
    <source>
        <dbReference type="Pfam" id="PF00294"/>
    </source>
</evidence>
<name>A0A2M6IUK1_9BACT</name>
<dbReference type="InterPro" id="IPR011611">
    <property type="entry name" value="PfkB_dom"/>
</dbReference>
<proteinExistence type="predicted"/>
<feature type="domain" description="Carbohydrate kinase PfkB" evidence="3">
    <location>
        <begin position="152"/>
        <end position="219"/>
    </location>
</feature>
<evidence type="ECO:0000313" key="5">
    <source>
        <dbReference type="Proteomes" id="UP000231056"/>
    </source>
</evidence>
<dbReference type="SUPFAM" id="SSF53613">
    <property type="entry name" value="Ribokinase-like"/>
    <property type="match status" value="1"/>
</dbReference>
<evidence type="ECO:0000256" key="2">
    <source>
        <dbReference type="ARBA" id="ARBA00022777"/>
    </source>
</evidence>
<feature type="non-terminal residue" evidence="4">
    <location>
        <position position="1"/>
    </location>
</feature>
<dbReference type="Gene3D" id="3.40.1190.20">
    <property type="match status" value="1"/>
</dbReference>
<dbReference type="PANTHER" id="PTHR10584:SF166">
    <property type="entry name" value="RIBOKINASE"/>
    <property type="match status" value="1"/>
</dbReference>
<gene>
    <name evidence="4" type="ORF">COV58_01480</name>
</gene>
<dbReference type="Proteomes" id="UP000231056">
    <property type="component" value="Unassembled WGS sequence"/>
</dbReference>
<reference evidence="4 5" key="1">
    <citation type="submission" date="2017-09" db="EMBL/GenBank/DDBJ databases">
        <title>Depth-based differentiation of microbial function through sediment-hosted aquifers and enrichment of novel symbionts in the deep terrestrial subsurface.</title>
        <authorList>
            <person name="Probst A.J."/>
            <person name="Ladd B."/>
            <person name="Jarett J.K."/>
            <person name="Geller-Mcgrath D.E."/>
            <person name="Sieber C.M."/>
            <person name="Emerson J.B."/>
            <person name="Anantharaman K."/>
            <person name="Thomas B.C."/>
            <person name="Malmstrom R."/>
            <person name="Stieglmeier M."/>
            <person name="Klingl A."/>
            <person name="Woyke T."/>
            <person name="Ryan C.M."/>
            <person name="Banfield J.F."/>
        </authorList>
    </citation>
    <scope>NUCLEOTIDE SEQUENCE [LARGE SCALE GENOMIC DNA]</scope>
    <source>
        <strain evidence="4">CG11_big_fil_rev_8_21_14_0_20_36_8</strain>
    </source>
</reference>
<dbReference type="AlphaFoldDB" id="A0A2M6IUK1"/>
<dbReference type="GO" id="GO:0016301">
    <property type="term" value="F:kinase activity"/>
    <property type="evidence" value="ECO:0007669"/>
    <property type="project" value="UniProtKB-KW"/>
</dbReference>
<keyword evidence="2" id="KW-0418">Kinase</keyword>
<keyword evidence="1" id="KW-0808">Transferase</keyword>
<accession>A0A2M6IUK1</accession>
<sequence length="220" mass="24287">AGATALSFLQKENVLIDKIKKIEGGKTQSIEVVLDENKVQDYQNWDLGVLSDFSPNIDDGIFLSTQDIAISFYLPEFAHFFDKFAGFKFNQTLKVGDFTDLSEHGGDVQFLKNYKGKFDWYVLSIDVNKRGERLKEFEKLVVDGGFSGLALLGVMGSTVIHAGKTYHEPARKVEVVDTTGAGDSYVATFFTKYLKTSLIESSMSMATDSAAKTIQSFGAV</sequence>
<protein>
    <recommendedName>
        <fullName evidence="3">Carbohydrate kinase PfkB domain-containing protein</fullName>
    </recommendedName>
</protein>